<accession>A0A5J4V6J2</accession>
<name>A0A5J4V6J2_9EUKA</name>
<comment type="caution">
    <text evidence="1">The sequence shown here is derived from an EMBL/GenBank/DDBJ whole genome shotgun (WGS) entry which is preliminary data.</text>
</comment>
<evidence type="ECO:0000313" key="2">
    <source>
        <dbReference type="Proteomes" id="UP000324800"/>
    </source>
</evidence>
<evidence type="ECO:0000313" key="1">
    <source>
        <dbReference type="EMBL" id="KAA6378034.1"/>
    </source>
</evidence>
<proteinExistence type="predicted"/>
<feature type="non-terminal residue" evidence="1">
    <location>
        <position position="135"/>
    </location>
</feature>
<protein>
    <submittedName>
        <fullName evidence="1">Uncharacterized protein</fullName>
    </submittedName>
</protein>
<sequence>MAELFESLLKEANGFIYLFDSSYCCYYEITAGIYCQFSDAYVANGFVPCLNIFSNTDGGIGTYSAPNKLLLGAEEFEVEKGFPVCDAGNKFDVDPVFGYVGQTEAKGFSYKVDGFQLTYFSGRVPKLKLKTGGGK</sequence>
<dbReference type="AlphaFoldDB" id="A0A5J4V6J2"/>
<dbReference type="Proteomes" id="UP000324800">
    <property type="component" value="Unassembled WGS sequence"/>
</dbReference>
<reference evidence="1 2" key="1">
    <citation type="submission" date="2019-03" db="EMBL/GenBank/DDBJ databases">
        <title>Single cell metagenomics reveals metabolic interactions within the superorganism composed of flagellate Streblomastix strix and complex community of Bacteroidetes bacteria on its surface.</title>
        <authorList>
            <person name="Treitli S.C."/>
            <person name="Kolisko M."/>
            <person name="Husnik F."/>
            <person name="Keeling P."/>
            <person name="Hampl V."/>
        </authorList>
    </citation>
    <scope>NUCLEOTIDE SEQUENCE [LARGE SCALE GENOMIC DNA]</scope>
    <source>
        <strain evidence="1">ST1C</strain>
    </source>
</reference>
<gene>
    <name evidence="1" type="ORF">EZS28_026438</name>
</gene>
<organism evidence="1 2">
    <name type="scientific">Streblomastix strix</name>
    <dbReference type="NCBI Taxonomy" id="222440"/>
    <lineage>
        <taxon>Eukaryota</taxon>
        <taxon>Metamonada</taxon>
        <taxon>Preaxostyla</taxon>
        <taxon>Oxymonadida</taxon>
        <taxon>Streblomastigidae</taxon>
        <taxon>Streblomastix</taxon>
    </lineage>
</organism>
<dbReference type="EMBL" id="SNRW01009418">
    <property type="protein sequence ID" value="KAA6378034.1"/>
    <property type="molecule type" value="Genomic_DNA"/>
</dbReference>